<name>A0AB39KNV1_9CAUL</name>
<evidence type="ECO:0000313" key="2">
    <source>
        <dbReference type="EMBL" id="XDO95287.1"/>
    </source>
</evidence>
<dbReference type="EMBL" id="CP158375">
    <property type="protein sequence ID" value="XDO95287.1"/>
    <property type="molecule type" value="Genomic_DNA"/>
</dbReference>
<keyword evidence="1" id="KW-0812">Transmembrane</keyword>
<sequence length="1027" mass="107841">MTETTENTEPPVRRGSSRRARLAAVALEVGAVALWSVAAGGLIVLAQRREIARELAVSWLRERGVEAAVDIQALDVDGFVGRVRVGSEADPIFTAERLEVAYALTPPWAGDKFLLETRAVRLYRPHLKAAFIKGKLSFGALDPLIEDFTKTPRPAQEGGPAVLIQSARVDLGTEFGRVTLIGDGAMDQGALLRLDGALMPTQLREDDLAVVSNGGRFSLRKHDARLRASLHLLPSTLTQGETRLEGLQGALAGELPYPDLRGMSAAGPASLQAALTAQRGRAGDASVELARLKLDWNGSVFGYPERAALSGRLDATLAADQIVQGEQAARDLEARLLLDGFRFNHDKAGDSFDGAARIQAQADALDAGGLDLQRVAFGARAGRVNARNDAQGFSLKGQFAVDGAASTSAATARRLAAQTPVVVQNPDYQAALARNLTRLTLDAPSLAVAIRPGSLRTTAGRPLTVRGAGGTRLTLDTGGGPLIQAVGGPASGAARLELTGGGLPTANLRISRWTSGAQGIDAALSLDATLDVPPLRNLTIKGDARAASRNGLWTVRLDRCADAEAEKFVMGETSIDGIAAQVCASGPILQVGPKGWRADGRLTKAKAGLTAAESELAGGEAAFSLSGAGGAMNGQVKLSAAKVVDRQPAPRFNPIIADGTIRLARNRWNGPVTVRTEAGRPLARIDVVHDMNSGVGSAVIDGSQINFTPDGLQPAEISPMAAPLENAQGVVSFTGRFDWNAAGMTSSGRLVGSGLSFKGPAGLSSGAAADITFTSLTPLVSAPAQTATIARVEAFAPLEQVAARFHLEETGFVLEGAAAQTLKGVVRVEPMTIAYEGGPIRGAVVLEGVRLGELVSGTSLADRLKIDGVFDGRIPFEIDGEKIRVHDGKLTGRPDGRISISRSLINNATANGQQAPTNAIQDFAYQAMENLDYDKLEATVNSTDAGRLGILFHIEGEHAPKVKEKAKVGILDVLRGRAFDKRIALPSGTPVNLTLDTSFNLDDLLAGWRRKWTDPQETPSRSDAVQP</sequence>
<evidence type="ECO:0000256" key="1">
    <source>
        <dbReference type="SAM" id="Phobius"/>
    </source>
</evidence>
<dbReference type="Pfam" id="PF11739">
    <property type="entry name" value="YdbH-like"/>
    <property type="match status" value="1"/>
</dbReference>
<dbReference type="InterPro" id="IPR021730">
    <property type="entry name" value="YdbH"/>
</dbReference>
<gene>
    <name evidence="2" type="ORF">ABOZ73_10690</name>
</gene>
<proteinExistence type="predicted"/>
<dbReference type="AlphaFoldDB" id="A0AB39KNV1"/>
<keyword evidence="1" id="KW-1133">Transmembrane helix</keyword>
<keyword evidence="1" id="KW-0472">Membrane</keyword>
<organism evidence="2">
    <name type="scientific">Caulobacter sp. 73W</name>
    <dbReference type="NCBI Taxonomy" id="3161137"/>
    <lineage>
        <taxon>Bacteria</taxon>
        <taxon>Pseudomonadati</taxon>
        <taxon>Pseudomonadota</taxon>
        <taxon>Alphaproteobacteria</taxon>
        <taxon>Caulobacterales</taxon>
        <taxon>Caulobacteraceae</taxon>
        <taxon>Caulobacter</taxon>
    </lineage>
</organism>
<feature type="transmembrane region" description="Helical" evidence="1">
    <location>
        <begin position="22"/>
        <end position="46"/>
    </location>
</feature>
<accession>A0AB39KNV1</accession>
<reference evidence="2" key="1">
    <citation type="submission" date="2024-06" db="EMBL/GenBank/DDBJ databases">
        <title>Caulobacter inopinatus, sp. nov.</title>
        <authorList>
            <person name="Donachie S.P."/>
        </authorList>
    </citation>
    <scope>NUCLEOTIDE SEQUENCE</scope>
    <source>
        <strain evidence="2">73W</strain>
    </source>
</reference>
<protein>
    <submittedName>
        <fullName evidence="2">YdbH domain-containing protein</fullName>
    </submittedName>
</protein>
<dbReference type="RefSeq" id="WP_369058137.1">
    <property type="nucleotide sequence ID" value="NZ_CP158375.1"/>
</dbReference>